<feature type="domain" description="PNPLA" evidence="6">
    <location>
        <begin position="41"/>
        <end position="233"/>
    </location>
</feature>
<sequence length="755" mass="83288">MRAEKVLLNIALLTLLSGALQVRADEVCRQAKAQQRPCVALVLGGGGARGGAHLGVIEQLEQQQIPVDLVVGTSIGAFIGGLYASGFSASEISAKLAAANWAEGFRDRVYRDEMPMRRKQHSDQFALNVDLGLSADGIKLPQGLLFGQALADLLQSMYGTTSNRVHFDTLPVPFRAIATDLLTQQQVVLDRGSLVQAVQASMTIPGVVAPMELDGRLLVDGGVVNNLPVSVAKQLGADRVIVVSIDAPLLNKQQMMSALNVTHQLTAFLVRAGVQQQLQLLDEDDLLLSPVAEGVATLAFERIDEAIAAGRAVAQAAQPQLAGFSQPQWYATWRQAFLPRPEAAITIDTIELENLSRLDDRLLLRRLELTPGDAYTPRKLHKGLRQLYGVDTFERVSQQLTAAADGTNTLHIRAEEKSWGPGYLNFHFQLEDDFHNTHQYQLAGAYTLTNLTRWGAEWHTTLGLGNDKSLYTEAYLPFADSGLFALAGVGHRRDVQVLQSDNGLSEGELRNNRNLAVTRLGWNISDHAELTLGWGWQNGSITMPGYLAEQFGSATLDYRSRGPEVKLIWDTLDSRSFPSRGIRLATSIRRSTDYTLALHGDSTRTSTELLAAKSWHPHILRTRWYFDRHQADDTAISFDQFSLGGFLNLSGYPADLLYGSDIQFGSFVYLYQINQPQISFFNAPLYIGGSLERGRVKANVFGEEQTDDTTDWLWAGSVFLGWDTPFGPLYLGYGHAERSFIRQNNAVYLSFGKSY</sequence>
<dbReference type="EMBL" id="BAAAEO010000002">
    <property type="protein sequence ID" value="GAA0548558.1"/>
    <property type="molecule type" value="Genomic_DNA"/>
</dbReference>
<dbReference type="Gene3D" id="2.40.160.50">
    <property type="entry name" value="membrane protein fhac: a member of the omp85/tpsb transporter family"/>
    <property type="match status" value="1"/>
</dbReference>
<feature type="short sequence motif" description="DGA/G" evidence="4">
    <location>
        <begin position="220"/>
        <end position="222"/>
    </location>
</feature>
<gene>
    <name evidence="7" type="ORF">GCM10009098_15210</name>
</gene>
<evidence type="ECO:0000259" key="6">
    <source>
        <dbReference type="PROSITE" id="PS51635"/>
    </source>
</evidence>
<feature type="active site" description="Nucleophile" evidence="4">
    <location>
        <position position="74"/>
    </location>
</feature>
<feature type="short sequence motif" description="GXSXG" evidence="4">
    <location>
        <begin position="72"/>
        <end position="76"/>
    </location>
</feature>
<dbReference type="PANTHER" id="PTHR14226">
    <property type="entry name" value="NEUROPATHY TARGET ESTERASE/SWISS CHEESE D.MELANOGASTER"/>
    <property type="match status" value="1"/>
</dbReference>
<organism evidence="7 8">
    <name type="scientific">Rheinheimera aquimaris</name>
    <dbReference type="NCBI Taxonomy" id="412437"/>
    <lineage>
        <taxon>Bacteria</taxon>
        <taxon>Pseudomonadati</taxon>
        <taxon>Pseudomonadota</taxon>
        <taxon>Gammaproteobacteria</taxon>
        <taxon>Chromatiales</taxon>
        <taxon>Chromatiaceae</taxon>
        <taxon>Rheinheimera</taxon>
    </lineage>
</organism>
<name>A0ABP3NRY4_9GAMM</name>
<dbReference type="RefSeq" id="WP_226766461.1">
    <property type="nucleotide sequence ID" value="NZ_BAAAEO010000002.1"/>
</dbReference>
<keyword evidence="8" id="KW-1185">Reference proteome</keyword>
<proteinExistence type="predicted"/>
<evidence type="ECO:0000313" key="8">
    <source>
        <dbReference type="Proteomes" id="UP001501169"/>
    </source>
</evidence>
<feature type="chain" id="PRO_5046295887" evidence="5">
    <location>
        <begin position="25"/>
        <end position="755"/>
    </location>
</feature>
<keyword evidence="2 4" id="KW-0442">Lipid degradation</keyword>
<keyword evidence="1 4" id="KW-0378">Hydrolase</keyword>
<protein>
    <submittedName>
        <fullName evidence="7">Patatin-like phospholipase family protein</fullName>
    </submittedName>
</protein>
<feature type="signal peptide" evidence="5">
    <location>
        <begin position="1"/>
        <end position="24"/>
    </location>
</feature>
<dbReference type="InterPro" id="IPR050301">
    <property type="entry name" value="NTE"/>
</dbReference>
<dbReference type="InterPro" id="IPR016035">
    <property type="entry name" value="Acyl_Trfase/lysoPLipase"/>
</dbReference>
<evidence type="ECO:0000256" key="5">
    <source>
        <dbReference type="SAM" id="SignalP"/>
    </source>
</evidence>
<feature type="short sequence motif" description="GXGXXG" evidence="4">
    <location>
        <begin position="45"/>
        <end position="50"/>
    </location>
</feature>
<evidence type="ECO:0000256" key="4">
    <source>
        <dbReference type="PROSITE-ProRule" id="PRU01161"/>
    </source>
</evidence>
<evidence type="ECO:0000313" key="7">
    <source>
        <dbReference type="EMBL" id="GAA0548558.1"/>
    </source>
</evidence>
<evidence type="ECO:0000256" key="1">
    <source>
        <dbReference type="ARBA" id="ARBA00022801"/>
    </source>
</evidence>
<dbReference type="Pfam" id="PF01734">
    <property type="entry name" value="Patatin"/>
    <property type="match status" value="1"/>
</dbReference>
<dbReference type="InterPro" id="IPR010827">
    <property type="entry name" value="BamA/TamA_POTRA"/>
</dbReference>
<reference evidence="8" key="1">
    <citation type="journal article" date="2019" name="Int. J. Syst. Evol. Microbiol.">
        <title>The Global Catalogue of Microorganisms (GCM) 10K type strain sequencing project: providing services to taxonomists for standard genome sequencing and annotation.</title>
        <authorList>
            <consortium name="The Broad Institute Genomics Platform"/>
            <consortium name="The Broad Institute Genome Sequencing Center for Infectious Disease"/>
            <person name="Wu L."/>
            <person name="Ma J."/>
        </authorList>
    </citation>
    <scope>NUCLEOTIDE SEQUENCE [LARGE SCALE GENOMIC DNA]</scope>
    <source>
        <strain evidence="8">JCM 14331</strain>
    </source>
</reference>
<feature type="active site" description="Proton acceptor" evidence="4">
    <location>
        <position position="220"/>
    </location>
</feature>
<dbReference type="InterPro" id="IPR002641">
    <property type="entry name" value="PNPLA_dom"/>
</dbReference>
<dbReference type="Proteomes" id="UP001501169">
    <property type="component" value="Unassembled WGS sequence"/>
</dbReference>
<comment type="caution">
    <text evidence="7">The sequence shown here is derived from an EMBL/GenBank/DDBJ whole genome shotgun (WGS) entry which is preliminary data.</text>
</comment>
<dbReference type="Pfam" id="PF07244">
    <property type="entry name" value="POTRA"/>
    <property type="match status" value="1"/>
</dbReference>
<dbReference type="PANTHER" id="PTHR14226:SF29">
    <property type="entry name" value="NEUROPATHY TARGET ESTERASE SWS"/>
    <property type="match status" value="1"/>
</dbReference>
<dbReference type="CDD" id="cd07205">
    <property type="entry name" value="Pat_PNPLA6_PNPLA7_NTE1_like"/>
    <property type="match status" value="1"/>
</dbReference>
<dbReference type="PROSITE" id="PS51635">
    <property type="entry name" value="PNPLA"/>
    <property type="match status" value="1"/>
</dbReference>
<evidence type="ECO:0000256" key="3">
    <source>
        <dbReference type="ARBA" id="ARBA00023098"/>
    </source>
</evidence>
<dbReference type="Gene3D" id="3.40.1090.10">
    <property type="entry name" value="Cytosolic phospholipase A2 catalytic domain"/>
    <property type="match status" value="2"/>
</dbReference>
<accession>A0ABP3NRY4</accession>
<dbReference type="SUPFAM" id="SSF52151">
    <property type="entry name" value="FabD/lysophospholipase-like"/>
    <property type="match status" value="1"/>
</dbReference>
<keyword evidence="5" id="KW-0732">Signal</keyword>
<keyword evidence="3 4" id="KW-0443">Lipid metabolism</keyword>
<evidence type="ECO:0000256" key="2">
    <source>
        <dbReference type="ARBA" id="ARBA00022963"/>
    </source>
</evidence>
<dbReference type="Gene3D" id="3.10.20.310">
    <property type="entry name" value="membrane protein fhac"/>
    <property type="match status" value="1"/>
</dbReference>